<organism evidence="1 2">
    <name type="scientific">Oryza rufipogon</name>
    <name type="common">Brownbeard rice</name>
    <name type="synonym">Asian wild rice</name>
    <dbReference type="NCBI Taxonomy" id="4529"/>
    <lineage>
        <taxon>Eukaryota</taxon>
        <taxon>Viridiplantae</taxon>
        <taxon>Streptophyta</taxon>
        <taxon>Embryophyta</taxon>
        <taxon>Tracheophyta</taxon>
        <taxon>Spermatophyta</taxon>
        <taxon>Magnoliopsida</taxon>
        <taxon>Liliopsida</taxon>
        <taxon>Poales</taxon>
        <taxon>Poaceae</taxon>
        <taxon>BOP clade</taxon>
        <taxon>Oryzoideae</taxon>
        <taxon>Oryzeae</taxon>
        <taxon>Oryzinae</taxon>
        <taxon>Oryza</taxon>
    </lineage>
</organism>
<sequence>MPSVLTLEAAGNGSPPCHLKELDKGRRGGGVGCGQCHLAPLCSPSTFDRLHQLLCAAFGPALNHRAWRWEGDMEEGHTRR</sequence>
<evidence type="ECO:0000313" key="2">
    <source>
        <dbReference type="Proteomes" id="UP000008022"/>
    </source>
</evidence>
<dbReference type="EnsemblPlants" id="ORUFI07G08430.1">
    <property type="protein sequence ID" value="ORUFI07G08430.1"/>
    <property type="gene ID" value="ORUFI07G08430"/>
</dbReference>
<dbReference type="AlphaFoldDB" id="A0A0E0Q614"/>
<name>A0A0E0Q614_ORYRU</name>
<reference evidence="2" key="1">
    <citation type="submission" date="2013-06" db="EMBL/GenBank/DDBJ databases">
        <authorList>
            <person name="Zhao Q."/>
        </authorList>
    </citation>
    <scope>NUCLEOTIDE SEQUENCE</scope>
    <source>
        <strain evidence="2">cv. W1943</strain>
    </source>
</reference>
<keyword evidence="2" id="KW-1185">Reference proteome</keyword>
<dbReference type="Gramene" id="ORUFI07G08430.1">
    <property type="protein sequence ID" value="ORUFI07G08430.1"/>
    <property type="gene ID" value="ORUFI07G08430"/>
</dbReference>
<reference evidence="1" key="2">
    <citation type="submission" date="2015-06" db="UniProtKB">
        <authorList>
            <consortium name="EnsemblPlants"/>
        </authorList>
    </citation>
    <scope>IDENTIFICATION</scope>
</reference>
<accession>A0A0E0Q614</accession>
<proteinExistence type="predicted"/>
<evidence type="ECO:0000313" key="1">
    <source>
        <dbReference type="EnsemblPlants" id="ORUFI07G08430.1"/>
    </source>
</evidence>
<dbReference type="HOGENOM" id="CLU_2594030_0_0_1"/>
<protein>
    <submittedName>
        <fullName evidence="1">Uncharacterized protein</fullName>
    </submittedName>
</protein>
<dbReference type="Proteomes" id="UP000008022">
    <property type="component" value="Unassembled WGS sequence"/>
</dbReference>